<dbReference type="PROSITE" id="PS51257">
    <property type="entry name" value="PROKAR_LIPOPROTEIN"/>
    <property type="match status" value="1"/>
</dbReference>
<organism evidence="8 9">
    <name type="scientific">Xanthoceras sorbifolium</name>
    <dbReference type="NCBI Taxonomy" id="99658"/>
    <lineage>
        <taxon>Eukaryota</taxon>
        <taxon>Viridiplantae</taxon>
        <taxon>Streptophyta</taxon>
        <taxon>Embryophyta</taxon>
        <taxon>Tracheophyta</taxon>
        <taxon>Spermatophyta</taxon>
        <taxon>Magnoliopsida</taxon>
        <taxon>eudicotyledons</taxon>
        <taxon>Gunneridae</taxon>
        <taxon>Pentapetalae</taxon>
        <taxon>rosids</taxon>
        <taxon>malvids</taxon>
        <taxon>Sapindales</taxon>
        <taxon>Sapindaceae</taxon>
        <taxon>Xanthoceroideae</taxon>
        <taxon>Xanthoceras</taxon>
    </lineage>
</organism>
<evidence type="ECO:0000256" key="1">
    <source>
        <dbReference type="ARBA" id="ARBA00004613"/>
    </source>
</evidence>
<feature type="chain" id="PRO_5047286366" description="RNase H type-1 domain-containing protein" evidence="6">
    <location>
        <begin position="27"/>
        <end position="183"/>
    </location>
</feature>
<gene>
    <name evidence="8" type="ORF">JRO89_XS01G0145700</name>
</gene>
<name>A0ABQ8IJX8_9ROSI</name>
<sequence length="183" mass="19740">MRIPIRNLSGFILIVVVSFLLSACDAQQISKKTHVIINNLIGAGIDLKLHCQSKDDDLGEHVIPYQGAVSSSVAYFLQAILKSIYRLAHSTVLMALVVLTPHEQLARAGDCVMESLVLKKFSLACVKFIIGGYSPEITETLAVLFGLHVASAAGFNFVSLETDVDSMVKLVHGSSIPLSKIGF</sequence>
<dbReference type="InterPro" id="IPR002156">
    <property type="entry name" value="RNaseH_domain"/>
</dbReference>
<dbReference type="InterPro" id="IPR010264">
    <property type="entry name" value="Self-incomp_S1"/>
</dbReference>
<evidence type="ECO:0000256" key="2">
    <source>
        <dbReference type="ARBA" id="ARBA00005581"/>
    </source>
</evidence>
<reference evidence="8 9" key="1">
    <citation type="submission" date="2021-02" db="EMBL/GenBank/DDBJ databases">
        <title>Plant Genome Project.</title>
        <authorList>
            <person name="Zhang R.-G."/>
        </authorList>
    </citation>
    <scope>NUCLEOTIDE SEQUENCE [LARGE SCALE GENOMIC DNA]</scope>
    <source>
        <tissue evidence="8">Leaves</tissue>
    </source>
</reference>
<dbReference type="Pfam" id="PF13456">
    <property type="entry name" value="RVT_3"/>
    <property type="match status" value="1"/>
</dbReference>
<evidence type="ECO:0000313" key="8">
    <source>
        <dbReference type="EMBL" id="KAH7576773.1"/>
    </source>
</evidence>
<feature type="signal peptide" evidence="6">
    <location>
        <begin position="1"/>
        <end position="26"/>
    </location>
</feature>
<proteinExistence type="inferred from homology"/>
<comment type="similarity">
    <text evidence="2">Belongs to the plant self-incompatibility (S1) protein family.</text>
</comment>
<keyword evidence="5 6" id="KW-0732">Signal</keyword>
<dbReference type="EMBL" id="JAFEMO010000001">
    <property type="protein sequence ID" value="KAH7576773.1"/>
    <property type="molecule type" value="Genomic_DNA"/>
</dbReference>
<dbReference type="Pfam" id="PF05938">
    <property type="entry name" value="Self-incomp_S1"/>
    <property type="match status" value="1"/>
</dbReference>
<keyword evidence="4" id="KW-0964">Secreted</keyword>
<evidence type="ECO:0000313" key="9">
    <source>
        <dbReference type="Proteomes" id="UP000827721"/>
    </source>
</evidence>
<comment type="subcellular location">
    <subcellularLocation>
        <location evidence="1">Secreted</location>
    </subcellularLocation>
</comment>
<dbReference type="Proteomes" id="UP000827721">
    <property type="component" value="Unassembled WGS sequence"/>
</dbReference>
<comment type="caution">
    <text evidence="8">The sequence shown here is derived from an EMBL/GenBank/DDBJ whole genome shotgun (WGS) entry which is preliminary data.</text>
</comment>
<keyword evidence="3" id="KW-0713">Self-incompatibility</keyword>
<feature type="domain" description="RNase H type-1" evidence="7">
    <location>
        <begin position="127"/>
        <end position="175"/>
    </location>
</feature>
<evidence type="ECO:0000256" key="5">
    <source>
        <dbReference type="ARBA" id="ARBA00022729"/>
    </source>
</evidence>
<evidence type="ECO:0000256" key="4">
    <source>
        <dbReference type="ARBA" id="ARBA00022525"/>
    </source>
</evidence>
<evidence type="ECO:0000256" key="3">
    <source>
        <dbReference type="ARBA" id="ARBA00022471"/>
    </source>
</evidence>
<keyword evidence="9" id="KW-1185">Reference proteome</keyword>
<evidence type="ECO:0000259" key="7">
    <source>
        <dbReference type="Pfam" id="PF13456"/>
    </source>
</evidence>
<evidence type="ECO:0000256" key="6">
    <source>
        <dbReference type="SAM" id="SignalP"/>
    </source>
</evidence>
<protein>
    <recommendedName>
        <fullName evidence="7">RNase H type-1 domain-containing protein</fullName>
    </recommendedName>
</protein>
<accession>A0ABQ8IJX8</accession>